<reference evidence="1 2" key="2">
    <citation type="submission" date="2010-03" db="EMBL/GenBank/DDBJ databases">
        <authorList>
            <person name="Pajon A."/>
        </authorList>
    </citation>
    <scope>NUCLEOTIDE SEQUENCE [LARGE SCALE GENOMIC DNA]</scope>
    <source>
        <strain evidence="1 2">70/3</strain>
    </source>
</reference>
<dbReference type="PATRIC" id="fig|657319.3.peg.2292"/>
<dbReference type="AlphaFoldDB" id="D4JR38"/>
<sequence length="73" mass="8598">MKKKSEKRRGYMYRCLICGGTYDSNELTRTLQYRGEYQGTAAYETERSCPACGYDVEYCGEWSDDVYDYDELL</sequence>
<evidence type="ECO:0000313" key="2">
    <source>
        <dbReference type="Proteomes" id="UP000008803"/>
    </source>
</evidence>
<dbReference type="KEGG" id="esu:EUS_02160"/>
<protein>
    <submittedName>
        <fullName evidence="1">Uncharacterized protein</fullName>
    </submittedName>
</protein>
<dbReference type="BioCyc" id="ESIR657319:G136K-182-MONOMER"/>
<organism evidence="1 2">
    <name type="scientific">[Eubacterium] siraeum 70/3</name>
    <dbReference type="NCBI Taxonomy" id="657319"/>
    <lineage>
        <taxon>Bacteria</taxon>
        <taxon>Bacillati</taxon>
        <taxon>Bacillota</taxon>
        <taxon>Clostridia</taxon>
        <taxon>Eubacteriales</taxon>
        <taxon>Oscillospiraceae</taxon>
        <taxon>Oscillospiraceae incertae sedis</taxon>
    </lineage>
</organism>
<accession>D4JR38</accession>
<gene>
    <name evidence="1" type="ORF">EUS_02160</name>
</gene>
<dbReference type="Proteomes" id="UP000008803">
    <property type="component" value="Chromosome"/>
</dbReference>
<name>D4JR38_9FIRM</name>
<dbReference type="HOGENOM" id="CLU_2699207_0_0_9"/>
<reference evidence="1 2" key="1">
    <citation type="submission" date="2010-03" db="EMBL/GenBank/DDBJ databases">
        <title>The genome sequence of Eubacterium siraeum 70/3.</title>
        <authorList>
            <consortium name="metaHIT consortium -- http://www.metahit.eu/"/>
            <person name="Pajon A."/>
            <person name="Turner K."/>
            <person name="Parkhill J."/>
            <person name="Duncan S."/>
            <person name="Flint H."/>
        </authorList>
    </citation>
    <scope>NUCLEOTIDE SEQUENCE [LARGE SCALE GENOMIC DNA]</scope>
    <source>
        <strain evidence="1 2">70/3</strain>
    </source>
</reference>
<evidence type="ECO:0000313" key="1">
    <source>
        <dbReference type="EMBL" id="CBK95557.1"/>
    </source>
</evidence>
<dbReference type="EMBL" id="FP929044">
    <property type="protein sequence ID" value="CBK95557.1"/>
    <property type="molecule type" value="Genomic_DNA"/>
</dbReference>
<proteinExistence type="predicted"/>